<evidence type="ECO:0000313" key="3">
    <source>
        <dbReference type="Proteomes" id="UP001597118"/>
    </source>
</evidence>
<proteinExistence type="predicted"/>
<sequence length="117" mass="13198">MSKVKRIVTNISTENIQQSTLFYGEILGLDVLMDHGWIKTYGNDNQMQVQISVATEGGNGTPVPELSIEVEAIGELYEQMKTAGFEIVYPFTEEEWGGKRFFVKDPFGKIVNILQHI</sequence>
<dbReference type="SUPFAM" id="SSF54593">
    <property type="entry name" value="Glyoxalase/Bleomycin resistance protein/Dihydroxybiphenyl dioxygenase"/>
    <property type="match status" value="1"/>
</dbReference>
<reference evidence="3" key="1">
    <citation type="journal article" date="2019" name="Int. J. Syst. Evol. Microbiol.">
        <title>The Global Catalogue of Microorganisms (GCM) 10K type strain sequencing project: providing services to taxonomists for standard genome sequencing and annotation.</title>
        <authorList>
            <consortium name="The Broad Institute Genomics Platform"/>
            <consortium name="The Broad Institute Genome Sequencing Center for Infectious Disease"/>
            <person name="Wu L."/>
            <person name="Ma J."/>
        </authorList>
    </citation>
    <scope>NUCLEOTIDE SEQUENCE [LARGE SCALE GENOMIC DNA]</scope>
    <source>
        <strain evidence="3">CCUG 53762</strain>
    </source>
</reference>
<dbReference type="Gene3D" id="3.10.180.10">
    <property type="entry name" value="2,3-Dihydroxybiphenyl 1,2-Dioxygenase, domain 1"/>
    <property type="match status" value="1"/>
</dbReference>
<protein>
    <submittedName>
        <fullName evidence="2">VOC family protein</fullName>
    </submittedName>
</protein>
<gene>
    <name evidence="2" type="ORF">ACFSAH_12395</name>
</gene>
<dbReference type="InterPro" id="IPR004360">
    <property type="entry name" value="Glyas_Fos-R_dOase_dom"/>
</dbReference>
<name>A0ABW4IFF0_9SPHI</name>
<organism evidence="2 3">
    <name type="scientific">Pseudopedobacter beijingensis</name>
    <dbReference type="NCBI Taxonomy" id="1207056"/>
    <lineage>
        <taxon>Bacteria</taxon>
        <taxon>Pseudomonadati</taxon>
        <taxon>Bacteroidota</taxon>
        <taxon>Sphingobacteriia</taxon>
        <taxon>Sphingobacteriales</taxon>
        <taxon>Sphingobacteriaceae</taxon>
        <taxon>Pseudopedobacter</taxon>
    </lineage>
</organism>
<comment type="caution">
    <text evidence="2">The sequence shown here is derived from an EMBL/GenBank/DDBJ whole genome shotgun (WGS) entry which is preliminary data.</text>
</comment>
<evidence type="ECO:0000259" key="1">
    <source>
        <dbReference type="PROSITE" id="PS51819"/>
    </source>
</evidence>
<keyword evidence="3" id="KW-1185">Reference proteome</keyword>
<dbReference type="PROSITE" id="PS51819">
    <property type="entry name" value="VOC"/>
    <property type="match status" value="1"/>
</dbReference>
<evidence type="ECO:0000313" key="2">
    <source>
        <dbReference type="EMBL" id="MFD1630684.1"/>
    </source>
</evidence>
<feature type="domain" description="VOC" evidence="1">
    <location>
        <begin position="3"/>
        <end position="116"/>
    </location>
</feature>
<dbReference type="InterPro" id="IPR037523">
    <property type="entry name" value="VOC_core"/>
</dbReference>
<dbReference type="InterPro" id="IPR029068">
    <property type="entry name" value="Glyas_Bleomycin-R_OHBP_Dase"/>
</dbReference>
<dbReference type="Proteomes" id="UP001597118">
    <property type="component" value="Unassembled WGS sequence"/>
</dbReference>
<dbReference type="Pfam" id="PF00903">
    <property type="entry name" value="Glyoxalase"/>
    <property type="match status" value="1"/>
</dbReference>
<accession>A0ABW4IFF0</accession>
<dbReference type="EMBL" id="JBHUDG010000019">
    <property type="protein sequence ID" value="MFD1630684.1"/>
    <property type="molecule type" value="Genomic_DNA"/>
</dbReference>
<dbReference type="RefSeq" id="WP_379663062.1">
    <property type="nucleotide sequence ID" value="NZ_JBHUDG010000019.1"/>
</dbReference>